<keyword evidence="3" id="KW-1185">Reference proteome</keyword>
<dbReference type="Proteomes" id="UP001331761">
    <property type="component" value="Unassembled WGS sequence"/>
</dbReference>
<organism evidence="2 3">
    <name type="scientific">Trichostrongylus colubriformis</name>
    <name type="common">Black scour worm</name>
    <dbReference type="NCBI Taxonomy" id="6319"/>
    <lineage>
        <taxon>Eukaryota</taxon>
        <taxon>Metazoa</taxon>
        <taxon>Ecdysozoa</taxon>
        <taxon>Nematoda</taxon>
        <taxon>Chromadorea</taxon>
        <taxon>Rhabditida</taxon>
        <taxon>Rhabditina</taxon>
        <taxon>Rhabditomorpha</taxon>
        <taxon>Strongyloidea</taxon>
        <taxon>Trichostrongylidae</taxon>
        <taxon>Trichostrongylus</taxon>
    </lineage>
</organism>
<gene>
    <name evidence="2" type="ORF">GCK32_010699</name>
</gene>
<dbReference type="AlphaFoldDB" id="A0AAN8FY27"/>
<sequence>PPTIRKSQAPVDVYNRVSDLRSRFERSKPDVHGIRGRARSSSSER</sequence>
<dbReference type="EMBL" id="WIXE01003929">
    <property type="protein sequence ID" value="KAK5983487.1"/>
    <property type="molecule type" value="Genomic_DNA"/>
</dbReference>
<evidence type="ECO:0000313" key="2">
    <source>
        <dbReference type="EMBL" id="KAK5983487.1"/>
    </source>
</evidence>
<proteinExistence type="predicted"/>
<accession>A0AAN8FY27</accession>
<feature type="non-terminal residue" evidence="2">
    <location>
        <position position="1"/>
    </location>
</feature>
<protein>
    <submittedName>
        <fullName evidence="2">Uncharacterized protein</fullName>
    </submittedName>
</protein>
<comment type="caution">
    <text evidence="2">The sequence shown here is derived from an EMBL/GenBank/DDBJ whole genome shotgun (WGS) entry which is preliminary data.</text>
</comment>
<reference evidence="2 3" key="1">
    <citation type="submission" date="2019-10" db="EMBL/GenBank/DDBJ databases">
        <title>Assembly and Annotation for the nematode Trichostrongylus colubriformis.</title>
        <authorList>
            <person name="Martin J."/>
        </authorList>
    </citation>
    <scope>NUCLEOTIDE SEQUENCE [LARGE SCALE GENOMIC DNA]</scope>
    <source>
        <strain evidence="2">G859</strain>
        <tissue evidence="2">Whole worm</tissue>
    </source>
</reference>
<evidence type="ECO:0000313" key="3">
    <source>
        <dbReference type="Proteomes" id="UP001331761"/>
    </source>
</evidence>
<evidence type="ECO:0000256" key="1">
    <source>
        <dbReference type="SAM" id="MobiDB-lite"/>
    </source>
</evidence>
<feature type="region of interest" description="Disordered" evidence="1">
    <location>
        <begin position="24"/>
        <end position="45"/>
    </location>
</feature>
<name>A0AAN8FY27_TRICO</name>
<feature type="compositionally biased region" description="Basic and acidic residues" evidence="1">
    <location>
        <begin position="24"/>
        <end position="33"/>
    </location>
</feature>